<dbReference type="RefSeq" id="WP_014109719.1">
    <property type="nucleotide sequence ID" value="NC_016041.1"/>
</dbReference>
<dbReference type="NCBIfam" id="NF002542">
    <property type="entry name" value="PRK02101.1-3"/>
    <property type="match status" value="1"/>
</dbReference>
<reference evidence="2 3" key="1">
    <citation type="journal article" date="2011" name="J. Bacteriol.">
        <title>Complete genome sequence of seawater bacterium Glaciecola nitratireducens FR1064T.</title>
        <authorList>
            <person name="Bian F."/>
            <person name="Qin Q.L."/>
            <person name="Xie B.B."/>
            <person name="Shu Y.L."/>
            <person name="Zhang X.Y."/>
            <person name="Yu Y."/>
            <person name="Chen B."/>
            <person name="Chen X.L."/>
            <person name="Zhou B.C."/>
            <person name="Zhang Y.Z."/>
        </authorList>
    </citation>
    <scope>NUCLEOTIDE SEQUENCE [LARGE SCALE GENOMIC DNA]</scope>
    <source>
        <strain evidence="3">JCM 12485 / KCTC 12276 / FR1064</strain>
    </source>
</reference>
<protein>
    <recommendedName>
        <fullName evidence="1">UPF0246 protein GNIT_2749</fullName>
    </recommendedName>
</protein>
<keyword evidence="3" id="KW-1185">Reference proteome</keyword>
<dbReference type="STRING" id="1085623.GNIT_2749"/>
<dbReference type="KEGG" id="gni:GNIT_2749"/>
<dbReference type="NCBIfam" id="NF002541">
    <property type="entry name" value="PRK02101.1-1"/>
    <property type="match status" value="1"/>
</dbReference>
<dbReference type="GO" id="GO:0033194">
    <property type="term" value="P:response to hydroperoxide"/>
    <property type="evidence" value="ECO:0007669"/>
    <property type="project" value="TreeGrafter"/>
</dbReference>
<gene>
    <name evidence="2" type="ordered locus">GNIT_2749</name>
</gene>
<dbReference type="PANTHER" id="PTHR30283">
    <property type="entry name" value="PEROXIDE STRESS RESPONSE PROTEIN YAAA"/>
    <property type="match status" value="1"/>
</dbReference>
<dbReference type="AlphaFoldDB" id="G4QID2"/>
<evidence type="ECO:0000256" key="1">
    <source>
        <dbReference type="HAMAP-Rule" id="MF_00652"/>
    </source>
</evidence>
<evidence type="ECO:0000313" key="2">
    <source>
        <dbReference type="EMBL" id="AEP30846.1"/>
    </source>
</evidence>
<dbReference type="Proteomes" id="UP000009282">
    <property type="component" value="Chromosome"/>
</dbReference>
<evidence type="ECO:0000313" key="3">
    <source>
        <dbReference type="Proteomes" id="UP000009282"/>
    </source>
</evidence>
<dbReference type="HAMAP" id="MF_00652">
    <property type="entry name" value="UPF0246"/>
    <property type="match status" value="1"/>
</dbReference>
<name>G4QID2_GLANF</name>
<proteinExistence type="inferred from homology"/>
<dbReference type="HOGENOM" id="CLU_061989_0_0_6"/>
<accession>G4QID2</accession>
<dbReference type="Pfam" id="PF03883">
    <property type="entry name" value="H2O2_YaaD"/>
    <property type="match status" value="1"/>
</dbReference>
<dbReference type="OrthoDB" id="9777133at2"/>
<organism evidence="2 3">
    <name type="scientific">Glaciecola nitratireducens (strain JCM 12485 / KCTC 12276 / FR1064)</name>
    <dbReference type="NCBI Taxonomy" id="1085623"/>
    <lineage>
        <taxon>Bacteria</taxon>
        <taxon>Pseudomonadati</taxon>
        <taxon>Pseudomonadota</taxon>
        <taxon>Gammaproteobacteria</taxon>
        <taxon>Alteromonadales</taxon>
        <taxon>Alteromonadaceae</taxon>
        <taxon>Brumicola</taxon>
    </lineage>
</organism>
<comment type="similarity">
    <text evidence="1">Belongs to the UPF0246 family.</text>
</comment>
<dbReference type="eggNOG" id="COG3022">
    <property type="taxonomic scope" value="Bacteria"/>
</dbReference>
<sequence>MLMVVSPAKNLDFKSPLPTEEFTQPSMLSDAKTLVKTCKKLAPSDLASLMHISDKLSILNAERFSSFTTPFTPDNARQSIFAFNGDVYSGLDAKTLSEDDIQFAQKHLRILSGLYGLLRPLDLMQAYRLEMGTKLENSRGNSLYEYWGDSITKELNKALQDSKDASEPKNKSRAQEEGGNVLVNLASNEYFTSVKKKLLDATIITPHFKDEKNGKYKIISFYAKKARGLMARYIIENRITSVSQLKNFDSAGYQYSDAESTATELVFKRAEQG</sequence>
<dbReference type="InterPro" id="IPR005583">
    <property type="entry name" value="YaaA"/>
</dbReference>
<dbReference type="PANTHER" id="PTHR30283:SF4">
    <property type="entry name" value="PEROXIDE STRESS RESISTANCE PROTEIN YAAA"/>
    <property type="match status" value="1"/>
</dbReference>
<dbReference type="GO" id="GO:0005829">
    <property type="term" value="C:cytosol"/>
    <property type="evidence" value="ECO:0007669"/>
    <property type="project" value="TreeGrafter"/>
</dbReference>
<dbReference type="EMBL" id="CP003060">
    <property type="protein sequence ID" value="AEP30846.1"/>
    <property type="molecule type" value="Genomic_DNA"/>
</dbReference>